<organism evidence="3 4">
    <name type="scientific">Stella humosa</name>
    <dbReference type="NCBI Taxonomy" id="94"/>
    <lineage>
        <taxon>Bacteria</taxon>
        <taxon>Pseudomonadati</taxon>
        <taxon>Pseudomonadota</taxon>
        <taxon>Alphaproteobacteria</taxon>
        <taxon>Rhodospirillales</taxon>
        <taxon>Stellaceae</taxon>
        <taxon>Stella</taxon>
    </lineage>
</organism>
<dbReference type="Proteomes" id="UP000278222">
    <property type="component" value="Unassembled WGS sequence"/>
</dbReference>
<dbReference type="Gene3D" id="3.40.50.10540">
    <property type="entry name" value="Crotonobetainyl-coa:carnitine coa-transferase, domain 1"/>
    <property type="match status" value="2"/>
</dbReference>
<evidence type="ECO:0000313" key="3">
    <source>
        <dbReference type="EMBL" id="ROQ01944.1"/>
    </source>
</evidence>
<dbReference type="InterPro" id="IPR050509">
    <property type="entry name" value="CoA-transferase_III"/>
</dbReference>
<evidence type="ECO:0000256" key="1">
    <source>
        <dbReference type="ARBA" id="ARBA00022679"/>
    </source>
</evidence>
<dbReference type="Gene3D" id="3.30.1540.10">
    <property type="entry name" value="formyl-coa transferase, domain 3"/>
    <property type="match status" value="2"/>
</dbReference>
<sequence>MTSLNDERLIPGAGEPAKPGMLAGTRVIEFADELGEYTGLVLAGLGADVIKVELPGGSRTRALGPFLDDKPDAERSLYFWNYNRGKRSVALDLETEAGRAALLDLLAGADILLDTSCGELNQALGLDRAALQARFPALIIGRVTPFGDTGPWKDFKGSDLVHLALGGVMSNCGYDPAPGDRYDLAPIAPQVWHAYHIAGDQLAVGISAALLHRLRTGEGQEVSVAVHEAVAKNTELDLMSWVMRRAPLYRMTCRHAGEVPSRVPSIGHTKDGRWFMTYLGGPKDEVALVGFLEKYGMQADLERPPEGANLSARAIPGSSTGDERRAHIFEVMQRFIRAFRYDEMPWQEAQAAGLLWAPLRKPHENAQDPHWLMRGTFADVEHPEIGRSFRYVTSKWLSTATSWQVGRRAPLLGEHTQEVLAEPARVPAQPKTPRPDAPKPLLSPRGKPFPLQNIRIFDFSWFLASAGGTRYLAALGAESIKVEWKANPDTRLAAMAPVGGREAREKATAPLVGVKDADMGGQFNNKNSGKRGLSLNIRHPKGLQIARDLIRQSDIVAEGFSPGVLQRLGLGYDELRKIRPDIIYIQQSGMGSQGTYGRLRTVGPVAASFAGTSDMSGLPEPAMPVGWGYSYLDWMGAYSFALAILGALHHRERTGEGQWIDASQTETGIYLAGKAVLDWSANGRSFSRYGNRSPYKPAAPHGAYRCQGEDRWLAIACFDDAEWRALAKVAGHAEWLSDGRFATLQGRLAHQDELDALVTAWSQTQDAYETMMKLQAAGVAAGVSQTAADRYDRDPQLAELQWLTEVTGTKIGRWPVIEVPTKMTATPPYAGGPIDRGAPGYGEDNERILMEMLGLSREEVLRLAEEGII</sequence>
<comment type="caution">
    <text evidence="3">The sequence shown here is derived from an EMBL/GenBank/DDBJ whole genome shotgun (WGS) entry which is preliminary data.</text>
</comment>
<feature type="region of interest" description="Disordered" evidence="2">
    <location>
        <begin position="424"/>
        <end position="444"/>
    </location>
</feature>
<evidence type="ECO:0000313" key="4">
    <source>
        <dbReference type="Proteomes" id="UP000278222"/>
    </source>
</evidence>
<accession>A0A3N1M319</accession>
<protein>
    <submittedName>
        <fullName evidence="3">Crotonobetainyl-CoA:carnitine CoA-transferase CaiB-like acyl-CoA transferase</fullName>
    </submittedName>
</protein>
<dbReference type="InterPro" id="IPR044855">
    <property type="entry name" value="CoA-Trfase_III_dom3_sf"/>
</dbReference>
<dbReference type="Pfam" id="PF02515">
    <property type="entry name" value="CoA_transf_3"/>
    <property type="match status" value="2"/>
</dbReference>
<dbReference type="PANTHER" id="PTHR48228">
    <property type="entry name" value="SUCCINYL-COA--D-CITRAMALATE COA-TRANSFERASE"/>
    <property type="match status" value="1"/>
</dbReference>
<dbReference type="InterPro" id="IPR023606">
    <property type="entry name" value="CoA-Trfase_III_dom_1_sf"/>
</dbReference>
<dbReference type="InterPro" id="IPR003673">
    <property type="entry name" value="CoA-Trfase_fam_III"/>
</dbReference>
<dbReference type="RefSeq" id="WP_197735637.1">
    <property type="nucleotide sequence ID" value="NZ_AP019700.1"/>
</dbReference>
<proteinExistence type="predicted"/>
<dbReference type="AlphaFoldDB" id="A0A3N1M319"/>
<keyword evidence="4" id="KW-1185">Reference proteome</keyword>
<dbReference type="GO" id="GO:0016740">
    <property type="term" value="F:transferase activity"/>
    <property type="evidence" value="ECO:0007669"/>
    <property type="project" value="UniProtKB-KW"/>
</dbReference>
<evidence type="ECO:0000256" key="2">
    <source>
        <dbReference type="SAM" id="MobiDB-lite"/>
    </source>
</evidence>
<dbReference type="SUPFAM" id="SSF89796">
    <property type="entry name" value="CoA-transferase family III (CaiB/BaiF)"/>
    <property type="match status" value="2"/>
</dbReference>
<keyword evidence="1 3" id="KW-0808">Transferase</keyword>
<dbReference type="PANTHER" id="PTHR48228:SF6">
    <property type="entry name" value="L-CARNITINE COA-TRANSFERASE"/>
    <property type="match status" value="1"/>
</dbReference>
<reference evidence="3 4" key="1">
    <citation type="submission" date="2018-11" db="EMBL/GenBank/DDBJ databases">
        <title>Genomic Encyclopedia of Type Strains, Phase IV (KMG-IV): sequencing the most valuable type-strain genomes for metagenomic binning, comparative biology and taxonomic classification.</title>
        <authorList>
            <person name="Goeker M."/>
        </authorList>
    </citation>
    <scope>NUCLEOTIDE SEQUENCE [LARGE SCALE GENOMIC DNA]</scope>
    <source>
        <strain evidence="3 4">DSM 5900</strain>
    </source>
</reference>
<name>A0A3N1M319_9PROT</name>
<dbReference type="EMBL" id="RJKX01000011">
    <property type="protein sequence ID" value="ROQ01944.1"/>
    <property type="molecule type" value="Genomic_DNA"/>
</dbReference>
<gene>
    <name evidence="3" type="ORF">EDC65_1131</name>
</gene>